<proteinExistence type="predicted"/>
<reference evidence="1" key="1">
    <citation type="submission" date="2015-07" db="EMBL/GenBank/DDBJ databases">
        <title>MeaNS - Measles Nucleotide Surveillance Program.</title>
        <authorList>
            <person name="Tran T."/>
            <person name="Druce J."/>
        </authorList>
    </citation>
    <scope>NUCLEOTIDE SEQUENCE</scope>
    <source>
        <strain evidence="1">UCB-OBI-ISO-001</strain>
        <tissue evidence="1">Gonad</tissue>
    </source>
</reference>
<gene>
    <name evidence="1" type="ORF">OCBIM_22030692mg</name>
</gene>
<evidence type="ECO:0000313" key="1">
    <source>
        <dbReference type="EMBL" id="KOF78509.1"/>
    </source>
</evidence>
<dbReference type="AlphaFoldDB" id="A0A0L8GNR0"/>
<name>A0A0L8GNR0_OCTBM</name>
<organism evidence="1">
    <name type="scientific">Octopus bimaculoides</name>
    <name type="common">California two-spotted octopus</name>
    <dbReference type="NCBI Taxonomy" id="37653"/>
    <lineage>
        <taxon>Eukaryota</taxon>
        <taxon>Metazoa</taxon>
        <taxon>Spiralia</taxon>
        <taxon>Lophotrochozoa</taxon>
        <taxon>Mollusca</taxon>
        <taxon>Cephalopoda</taxon>
        <taxon>Coleoidea</taxon>
        <taxon>Octopodiformes</taxon>
        <taxon>Octopoda</taxon>
        <taxon>Incirrata</taxon>
        <taxon>Octopodidae</taxon>
        <taxon>Octopus</taxon>
    </lineage>
</organism>
<accession>A0A0L8GNR0</accession>
<dbReference type="EMBL" id="KQ421067">
    <property type="protein sequence ID" value="KOF78509.1"/>
    <property type="molecule type" value="Genomic_DNA"/>
</dbReference>
<sequence length="49" mass="5258">MKNGRGTGAHRQITHRIHCSSSIFIIINAFQVGPPLHAGSSPYSSQPPC</sequence>
<protein>
    <submittedName>
        <fullName evidence="1">Uncharacterized protein</fullName>
    </submittedName>
</protein>